<sequence length="330" mass="38430">STAEEANHDAKNVQRHDGQTTTNKSHHKQTEQPTTEKHHKKHCTKQPEQQAPQHHHNQLRQIPDCVKQSDDTQPITEDAKQYFKDKALQYKDVAEQTFIINQIIEQAPKILIEQQETNYSLADLKNKENFAILIQEVDKSQRTLILLCEILEKSKHQLHTLCENFNNTAPVLYELKQIEQFARHEMIRKGRIPAVRNFQKTIQRWNDFRESLGCPMVSKVRVQEILSCLSRKGQALRNECQSKHIVLSKNIQPRQRGVQIASVKKSNTVKQTIKKVNESKKHTIKKENVSEEQSELLDTPTCVKLEDHYASEIIASQENYSTKEEEQNEY</sequence>
<feature type="non-terminal residue" evidence="2">
    <location>
        <position position="1"/>
    </location>
</feature>
<proteinExistence type="predicted"/>
<feature type="non-terminal residue" evidence="2">
    <location>
        <position position="330"/>
    </location>
</feature>
<evidence type="ECO:0000256" key="1">
    <source>
        <dbReference type="SAM" id="MobiDB-lite"/>
    </source>
</evidence>
<dbReference type="AlphaFoldDB" id="A0A146JXF0"/>
<dbReference type="EMBL" id="GDID01007758">
    <property type="protein sequence ID" value="JAP88848.1"/>
    <property type="molecule type" value="Transcribed_RNA"/>
</dbReference>
<feature type="region of interest" description="Disordered" evidence="1">
    <location>
        <begin position="1"/>
        <end position="58"/>
    </location>
</feature>
<feature type="compositionally biased region" description="Basic and acidic residues" evidence="1">
    <location>
        <begin position="1"/>
        <end position="18"/>
    </location>
</feature>
<organism evidence="2">
    <name type="scientific">Trepomonas sp. PC1</name>
    <dbReference type="NCBI Taxonomy" id="1076344"/>
    <lineage>
        <taxon>Eukaryota</taxon>
        <taxon>Metamonada</taxon>
        <taxon>Diplomonadida</taxon>
        <taxon>Hexamitidae</taxon>
        <taxon>Hexamitinae</taxon>
        <taxon>Trepomonas</taxon>
    </lineage>
</organism>
<gene>
    <name evidence="2" type="ORF">TPC1_31657</name>
</gene>
<evidence type="ECO:0000313" key="2">
    <source>
        <dbReference type="EMBL" id="JAP88848.1"/>
    </source>
</evidence>
<name>A0A146JXF0_9EUKA</name>
<accession>A0A146JXF0</accession>
<protein>
    <submittedName>
        <fullName evidence="2">Uncharacterized protein</fullName>
    </submittedName>
</protein>
<reference evidence="2" key="1">
    <citation type="submission" date="2015-07" db="EMBL/GenBank/DDBJ databases">
        <title>Adaptation to a free-living lifestyle via gene acquisitions in the diplomonad Trepomonas sp. PC1.</title>
        <authorList>
            <person name="Xu F."/>
            <person name="Jerlstrom-Hultqvist J."/>
            <person name="Kolisko M."/>
            <person name="Simpson A.G.B."/>
            <person name="Roger A.J."/>
            <person name="Svard S.G."/>
            <person name="Andersson J.O."/>
        </authorList>
    </citation>
    <scope>NUCLEOTIDE SEQUENCE</scope>
    <source>
        <strain evidence="2">PC1</strain>
    </source>
</reference>